<dbReference type="EMBL" id="PNCL01000007">
    <property type="protein sequence ID" value="TMP62555.1"/>
    <property type="molecule type" value="Genomic_DNA"/>
</dbReference>
<feature type="chain" id="PRO_5024302010" evidence="1">
    <location>
        <begin position="20"/>
        <end position="396"/>
    </location>
</feature>
<feature type="domain" description="Flagellar assembly protein T C-terminal" evidence="2">
    <location>
        <begin position="309"/>
        <end position="383"/>
    </location>
</feature>
<organism evidence="6 8">
    <name type="scientific">Pseudoalteromonas citrea</name>
    <dbReference type="NCBI Taxonomy" id="43655"/>
    <lineage>
        <taxon>Bacteria</taxon>
        <taxon>Pseudomonadati</taxon>
        <taxon>Pseudomonadota</taxon>
        <taxon>Gammaproteobacteria</taxon>
        <taxon>Alteromonadales</taxon>
        <taxon>Pseudoalteromonadaceae</taxon>
        <taxon>Pseudoalteromonas</taxon>
    </lineage>
</organism>
<dbReference type="InterPro" id="IPR032370">
    <property type="entry name" value="FlgT_N"/>
</dbReference>
<dbReference type="Proteomes" id="UP000305730">
    <property type="component" value="Unassembled WGS sequence"/>
</dbReference>
<reference evidence="7 8" key="2">
    <citation type="submission" date="2019-06" db="EMBL/GenBank/DDBJ databases">
        <title>Co-occurence of chitin degradation, pigmentation and bioactivity in marine Pseudoalteromonas.</title>
        <authorList>
            <person name="Sonnenschein E.C."/>
            <person name="Bech P.K."/>
        </authorList>
    </citation>
    <scope>NUCLEOTIDE SEQUENCE [LARGE SCALE GENOMIC DNA]</scope>
    <source>
        <strain evidence="8">S2231</strain>
        <strain evidence="5 7">S2233</strain>
    </source>
</reference>
<gene>
    <name evidence="6" type="ORF">CWB96_01165</name>
    <name evidence="5" type="ORF">CWB97_14010</name>
</gene>
<evidence type="ECO:0000259" key="2">
    <source>
        <dbReference type="Pfam" id="PF16538"/>
    </source>
</evidence>
<comment type="caution">
    <text evidence="6">The sequence shown here is derived from an EMBL/GenBank/DDBJ whole genome shotgun (WGS) entry which is preliminary data.</text>
</comment>
<dbReference type="InterPro" id="IPR038180">
    <property type="entry name" value="FlgT_N_sf"/>
</dbReference>
<evidence type="ECO:0000259" key="3">
    <source>
        <dbReference type="Pfam" id="PF16539"/>
    </source>
</evidence>
<keyword evidence="6" id="KW-0966">Cell projection</keyword>
<dbReference type="AlphaFoldDB" id="A0A5S3XUS1"/>
<evidence type="ECO:0000313" key="8">
    <source>
        <dbReference type="Proteomes" id="UP000307706"/>
    </source>
</evidence>
<dbReference type="Gene3D" id="2.40.10.410">
    <property type="entry name" value="FlgT, C-terminal domain"/>
    <property type="match status" value="1"/>
</dbReference>
<dbReference type="Pfam" id="PF16538">
    <property type="entry name" value="FlgT_C"/>
    <property type="match status" value="1"/>
</dbReference>
<evidence type="ECO:0000313" key="6">
    <source>
        <dbReference type="EMBL" id="TMP62555.1"/>
    </source>
</evidence>
<evidence type="ECO:0000259" key="4">
    <source>
        <dbReference type="Pfam" id="PF16548"/>
    </source>
</evidence>
<evidence type="ECO:0000256" key="1">
    <source>
        <dbReference type="SAM" id="SignalP"/>
    </source>
</evidence>
<dbReference type="Pfam" id="PF16539">
    <property type="entry name" value="FlgT_M"/>
    <property type="match status" value="1"/>
</dbReference>
<sequence length="396" mass="44580">MKQLLLILTLFLYSAAVKAEWYEVTGYANILDSNVADARKAAVKDAITQALIFSGATVSSVQTVADGLLSQDQLKIKAHAEIQQATLISEEQNNNDYMVTLHLDIYSTKEQCTQQQFHKQVTVTQSQLIQPHQARLGQIFDIAKASSQRLYNTLSGRATAIKAIPYINSAINVRPFFSQKFDYDPALIDTLSNNSNSQYVLFSQITDIAQGKQLNSDYAFWQDDQYLRSFKVDFALYDALTRDQVWQNHYAVQGVWPFEKTTLIDVYSDQFWQSNYGSQIQGVFNKVSQDLNTAIGCMPTKGKILHIDGDRLAINLGKAHGIKAGQTLAIMQKNNFTTQQGMMLSNHRQTIDQLKVIQVNEQTAITTNLHIRPLSNIQLNDIVQVIIKEDDAFALN</sequence>
<keyword evidence="7" id="KW-1185">Reference proteome</keyword>
<evidence type="ECO:0000313" key="7">
    <source>
        <dbReference type="Proteomes" id="UP000305730"/>
    </source>
</evidence>
<dbReference type="Pfam" id="PF16548">
    <property type="entry name" value="FlgT_N"/>
    <property type="match status" value="1"/>
</dbReference>
<accession>A0A5S3XUS1</accession>
<feature type="signal peptide" evidence="1">
    <location>
        <begin position="1"/>
        <end position="19"/>
    </location>
</feature>
<dbReference type="Proteomes" id="UP000307706">
    <property type="component" value="Unassembled WGS sequence"/>
</dbReference>
<dbReference type="InterPro" id="IPR032386">
    <property type="entry name" value="FlgT_M"/>
</dbReference>
<keyword evidence="6" id="KW-0282">Flagellum</keyword>
<dbReference type="InterPro" id="IPR032388">
    <property type="entry name" value="FlgT_C"/>
</dbReference>
<protein>
    <submittedName>
        <fullName evidence="6">Flagellar biosynthesis protein FlgT</fullName>
    </submittedName>
</protein>
<reference evidence="6" key="3">
    <citation type="submission" date="2019-09" db="EMBL/GenBank/DDBJ databases">
        <title>Co-occurence of chitin degradation, pigmentation and bioactivity in marine Pseudoalteromonas.</title>
        <authorList>
            <person name="Sonnenschein E.C."/>
            <person name="Bech P.K."/>
        </authorList>
    </citation>
    <scope>NUCLEOTIDE SEQUENCE</scope>
    <source>
        <strain evidence="6">S2231</strain>
    </source>
</reference>
<keyword evidence="1" id="KW-0732">Signal</keyword>
<dbReference type="Gene3D" id="3.40.50.10610">
    <property type="entry name" value="ABC-type transport auxiliary lipoprotein component"/>
    <property type="match status" value="1"/>
</dbReference>
<name>A0A5S3XUS1_9GAMM</name>
<dbReference type="RefSeq" id="WP_138597491.1">
    <property type="nucleotide sequence ID" value="NZ_PNCK01000049.1"/>
</dbReference>
<reference evidence="6 8" key="1">
    <citation type="submission" date="2017-12" db="EMBL/GenBank/DDBJ databases">
        <authorList>
            <person name="Paulsen S."/>
            <person name="Gram L.K."/>
        </authorList>
    </citation>
    <scope>NUCLEOTIDE SEQUENCE [LARGE SCALE GENOMIC DNA]</scope>
    <source>
        <strain evidence="6 8">S2231</strain>
        <strain evidence="5">S2233</strain>
    </source>
</reference>
<dbReference type="EMBL" id="PNCK01000049">
    <property type="protein sequence ID" value="TMP41655.1"/>
    <property type="molecule type" value="Genomic_DNA"/>
</dbReference>
<proteinExistence type="predicted"/>
<dbReference type="OrthoDB" id="8778507at2"/>
<dbReference type="InterPro" id="IPR038165">
    <property type="entry name" value="FlgT_C_sf"/>
</dbReference>
<dbReference type="Gene3D" id="3.30.1660.40">
    <property type="entry name" value="FlgT, N-terminal domain"/>
    <property type="match status" value="1"/>
</dbReference>
<evidence type="ECO:0000313" key="5">
    <source>
        <dbReference type="EMBL" id="TMP41655.1"/>
    </source>
</evidence>
<keyword evidence="6" id="KW-0969">Cilium</keyword>
<feature type="domain" description="Flagellar assembly protein T middle" evidence="3">
    <location>
        <begin position="110"/>
        <end position="265"/>
    </location>
</feature>
<feature type="domain" description="Flagellar assembly protein T N-terminal" evidence="4">
    <location>
        <begin position="20"/>
        <end position="107"/>
    </location>
</feature>